<sequence length="253" mass="29037">MKRNVVLLFAFLIALASCKEKETPLPIPTPEFSLADEYYAIHEYIQIKEVSEADRYRWDFGNGVTSTERIPNEIRYDKPGVYTIKLTTYQAGKESTVEKLLKIGAYFVYEVQLLSYFENYALEGGDLAAPSEGAPNVYLEIAGYHPEDNLKTQAWYTSEVRNGVSRADLPLTWAVDRIPLGGSVYLPHTFYPFIHFYDHNSDKADRQIARNLVAGARINNHFDKAKKEGYYSVQRGNDDWGSHVRVKYRIEFP</sequence>
<dbReference type="InterPro" id="IPR013783">
    <property type="entry name" value="Ig-like_fold"/>
</dbReference>
<dbReference type="Gene3D" id="2.60.40.10">
    <property type="entry name" value="Immunoglobulins"/>
    <property type="match status" value="1"/>
</dbReference>
<comment type="caution">
    <text evidence="2">The sequence shown here is derived from an EMBL/GenBank/DDBJ whole genome shotgun (WGS) entry which is preliminary data.</text>
</comment>
<keyword evidence="3" id="KW-1185">Reference proteome</keyword>
<evidence type="ECO:0000313" key="3">
    <source>
        <dbReference type="Proteomes" id="UP000557307"/>
    </source>
</evidence>
<dbReference type="AlphaFoldDB" id="A0A840TZZ3"/>
<protein>
    <recommendedName>
        <fullName evidence="1">PKD domain-containing protein</fullName>
    </recommendedName>
</protein>
<dbReference type="PROSITE" id="PS50093">
    <property type="entry name" value="PKD"/>
    <property type="match status" value="1"/>
</dbReference>
<dbReference type="SUPFAM" id="SSF49299">
    <property type="entry name" value="PKD domain"/>
    <property type="match status" value="1"/>
</dbReference>
<dbReference type="InterPro" id="IPR000601">
    <property type="entry name" value="PKD_dom"/>
</dbReference>
<dbReference type="CDD" id="cd00146">
    <property type="entry name" value="PKD"/>
    <property type="match status" value="1"/>
</dbReference>
<evidence type="ECO:0000313" key="2">
    <source>
        <dbReference type="EMBL" id="MBB5286853.1"/>
    </source>
</evidence>
<feature type="domain" description="PKD" evidence="1">
    <location>
        <begin position="56"/>
        <end position="87"/>
    </location>
</feature>
<evidence type="ECO:0000259" key="1">
    <source>
        <dbReference type="PROSITE" id="PS50093"/>
    </source>
</evidence>
<gene>
    <name evidence="2" type="ORF">HNQ92_005014</name>
</gene>
<dbReference type="RefSeq" id="WP_184178372.1">
    <property type="nucleotide sequence ID" value="NZ_JACHGF010000011.1"/>
</dbReference>
<dbReference type="PROSITE" id="PS51257">
    <property type="entry name" value="PROKAR_LIPOPROTEIN"/>
    <property type="match status" value="1"/>
</dbReference>
<proteinExistence type="predicted"/>
<name>A0A840TZZ3_9BACT</name>
<organism evidence="2 3">
    <name type="scientific">Rhabdobacter roseus</name>
    <dbReference type="NCBI Taxonomy" id="1655419"/>
    <lineage>
        <taxon>Bacteria</taxon>
        <taxon>Pseudomonadati</taxon>
        <taxon>Bacteroidota</taxon>
        <taxon>Cytophagia</taxon>
        <taxon>Cytophagales</taxon>
        <taxon>Cytophagaceae</taxon>
        <taxon>Rhabdobacter</taxon>
    </lineage>
</organism>
<dbReference type="InterPro" id="IPR035986">
    <property type="entry name" value="PKD_dom_sf"/>
</dbReference>
<reference evidence="2 3" key="1">
    <citation type="submission" date="2020-08" db="EMBL/GenBank/DDBJ databases">
        <title>Genomic Encyclopedia of Type Strains, Phase IV (KMG-IV): sequencing the most valuable type-strain genomes for metagenomic binning, comparative biology and taxonomic classification.</title>
        <authorList>
            <person name="Goeker M."/>
        </authorList>
    </citation>
    <scope>NUCLEOTIDE SEQUENCE [LARGE SCALE GENOMIC DNA]</scope>
    <source>
        <strain evidence="2 3">DSM 105074</strain>
    </source>
</reference>
<dbReference type="Proteomes" id="UP000557307">
    <property type="component" value="Unassembled WGS sequence"/>
</dbReference>
<dbReference type="EMBL" id="JACHGF010000011">
    <property type="protein sequence ID" value="MBB5286853.1"/>
    <property type="molecule type" value="Genomic_DNA"/>
</dbReference>
<accession>A0A840TZZ3</accession>